<organism evidence="1">
    <name type="scientific">Anopheles sinensis</name>
    <name type="common">Mosquito</name>
    <dbReference type="NCBI Taxonomy" id="74873"/>
    <lineage>
        <taxon>Eukaryota</taxon>
        <taxon>Metazoa</taxon>
        <taxon>Ecdysozoa</taxon>
        <taxon>Arthropoda</taxon>
        <taxon>Hexapoda</taxon>
        <taxon>Insecta</taxon>
        <taxon>Pterygota</taxon>
        <taxon>Neoptera</taxon>
        <taxon>Endopterygota</taxon>
        <taxon>Diptera</taxon>
        <taxon>Nematocera</taxon>
        <taxon>Culicoidea</taxon>
        <taxon>Culicidae</taxon>
        <taxon>Anophelinae</taxon>
        <taxon>Anopheles</taxon>
    </lineage>
</organism>
<dbReference type="AlphaFoldDB" id="A0A084VR15"/>
<dbReference type="EnsemblMetazoa" id="ASIC007915-RA">
    <property type="protein sequence ID" value="ASIC007915-PA"/>
    <property type="gene ID" value="ASIC007915"/>
</dbReference>
<dbReference type="VEuPathDB" id="VectorBase:ASIC007915"/>
<protein>
    <submittedName>
        <fullName evidence="1 2">RNA polymerase ii subunit, putative</fullName>
    </submittedName>
</protein>
<evidence type="ECO:0000313" key="1">
    <source>
        <dbReference type="EMBL" id="KFB40409.1"/>
    </source>
</evidence>
<gene>
    <name evidence="1" type="ORF">ZHAS_00007915</name>
</gene>
<dbReference type="EMBL" id="KE525013">
    <property type="protein sequence ID" value="KFB40409.1"/>
    <property type="molecule type" value="Genomic_DNA"/>
</dbReference>
<evidence type="ECO:0000313" key="2">
    <source>
        <dbReference type="EnsemblMetazoa" id="ASIC007915-PA"/>
    </source>
</evidence>
<proteinExistence type="predicted"/>
<accession>A0A084VR15</accession>
<evidence type="ECO:0000313" key="3">
    <source>
        <dbReference type="Proteomes" id="UP000030765"/>
    </source>
</evidence>
<dbReference type="Proteomes" id="UP000030765">
    <property type="component" value="Unassembled WGS sequence"/>
</dbReference>
<dbReference type="EMBL" id="ATLV01015414">
    <property type="status" value="NOT_ANNOTATED_CDS"/>
    <property type="molecule type" value="Genomic_DNA"/>
</dbReference>
<reference evidence="2" key="2">
    <citation type="submission" date="2020-05" db="UniProtKB">
        <authorList>
            <consortium name="EnsemblMetazoa"/>
        </authorList>
    </citation>
    <scope>IDENTIFICATION</scope>
</reference>
<keyword evidence="3" id="KW-1185">Reference proteome</keyword>
<sequence length="239" mass="26253">MRCLHLAPSCSTSANKVRLPSGLFLSYLLRRMSLINGPAKRPTTTGTVFCPVNTFAAAPTRTSVGVPDPGLASGNVRMAFDPHTPERRQSHAQIGTRFGPVVPSESMISASLSCRLQLVNPNFFPPRRGPKVRASLGYTDLADREAFSFVIITTQSSSARGKGVDLREWGYLQCVYGGCNMVTTAHGERIIEKRADRHSTDLSCRCGQLGWAGMKMLEKQDFNNTPTRQLSPPDFYLFP</sequence>
<name>A0A084VR15_ANOSI</name>
<reference evidence="1 3" key="1">
    <citation type="journal article" date="2014" name="BMC Genomics">
        <title>Genome sequence of Anopheles sinensis provides insight into genetics basis of mosquito competence for malaria parasites.</title>
        <authorList>
            <person name="Zhou D."/>
            <person name="Zhang D."/>
            <person name="Ding G."/>
            <person name="Shi L."/>
            <person name="Hou Q."/>
            <person name="Ye Y."/>
            <person name="Xu Y."/>
            <person name="Zhou H."/>
            <person name="Xiong C."/>
            <person name="Li S."/>
            <person name="Yu J."/>
            <person name="Hong S."/>
            <person name="Yu X."/>
            <person name="Zou P."/>
            <person name="Chen C."/>
            <person name="Chang X."/>
            <person name="Wang W."/>
            <person name="Lv Y."/>
            <person name="Sun Y."/>
            <person name="Ma L."/>
            <person name="Shen B."/>
            <person name="Zhu C."/>
        </authorList>
    </citation>
    <scope>NUCLEOTIDE SEQUENCE [LARGE SCALE GENOMIC DNA]</scope>
</reference>